<proteinExistence type="inferred from homology"/>
<dbReference type="Pfam" id="PF09368">
    <property type="entry name" value="Sas10"/>
    <property type="match status" value="1"/>
</dbReference>
<feature type="domain" description="Sas10 C-terminal" evidence="7">
    <location>
        <begin position="538"/>
        <end position="612"/>
    </location>
</feature>
<sequence length="612" mass="68146">MGTKRKASRKSMVAEGDNSGWIEKGGGMGPINSYEDVADSEDEFHITRDKIMLNEGPDAKRRRKINEEDSLLEVSDDEVLGIDSSSDEDIQIPDSEDEDDEARIQEEEDAAVGGYEKKEYYGADAIETEAQARAAEEEARRLQLKNLQKMSAADFGFDEEEWLDSGKEHGADKKDVVVEALAVQQITPDMSVDERMGIIQTRYPEYDLLADEAVRLQPVFVELQEQARMEKALKGSTARTITLMKCRALAAYLSCLAMYFAILTGPLRDDSNTQLLDPIELRDHPVIGSIQKCRALWGKAQGLEIPSHSDDESEIESEGDRKLEPQPIRILKKTKKRAALDATISKAALARQKRIEAAEAELSGLSRLMPKPRKSSKPSKVNVSREDEDNSDFGEEEVLSAKAAAEKAKKRKSLQFYTSQVVQKANKRAGAGREAGGDMDLPHKERLRDRQERLNREAEARGKKLDSYGRGAALGGESDEEDIATATEIRGEEDEYYDMVAKLSKKKKQAAVDKSAAIKHAQNENGLMRVVEGQVDADGKRAIGYVIEKNKGLAPKRKKEVRNPRVKKRMKYEEKKKKLSSMRATYKGGEERGGYGGEKTGIKSGLVKSVKL</sequence>
<keyword evidence="4" id="KW-0539">Nucleus</keyword>
<dbReference type="Pfam" id="PF04000">
    <property type="entry name" value="Sas10_Utp3"/>
    <property type="match status" value="1"/>
</dbReference>
<comment type="subcellular location">
    <subcellularLocation>
        <location evidence="1">Nucleus</location>
    </subcellularLocation>
</comment>
<protein>
    <submittedName>
        <fullName evidence="8">Sas10/Utp3 family protein-like protein</fullName>
    </submittedName>
</protein>
<dbReference type="Proteomes" id="UP000887226">
    <property type="component" value="Unassembled WGS sequence"/>
</dbReference>
<evidence type="ECO:0000313" key="9">
    <source>
        <dbReference type="Proteomes" id="UP000887226"/>
    </source>
</evidence>
<organism evidence="8 9">
    <name type="scientific">Calycina marina</name>
    <dbReference type="NCBI Taxonomy" id="1763456"/>
    <lineage>
        <taxon>Eukaryota</taxon>
        <taxon>Fungi</taxon>
        <taxon>Dikarya</taxon>
        <taxon>Ascomycota</taxon>
        <taxon>Pezizomycotina</taxon>
        <taxon>Leotiomycetes</taxon>
        <taxon>Helotiales</taxon>
        <taxon>Pezizellaceae</taxon>
        <taxon>Calycina</taxon>
    </lineage>
</organism>
<feature type="compositionally biased region" description="Acidic residues" evidence="5">
    <location>
        <begin position="68"/>
        <end position="104"/>
    </location>
</feature>
<keyword evidence="3" id="KW-0597">Phosphoprotein</keyword>
<dbReference type="InterPro" id="IPR007146">
    <property type="entry name" value="Sas10/Utp3/C1D"/>
</dbReference>
<feature type="region of interest" description="Disordered" evidence="5">
    <location>
        <begin position="366"/>
        <end position="394"/>
    </location>
</feature>
<feature type="compositionally biased region" description="Basic and acidic residues" evidence="5">
    <location>
        <begin position="440"/>
        <end position="467"/>
    </location>
</feature>
<dbReference type="InterPro" id="IPR018972">
    <property type="entry name" value="Sas10_C_dom"/>
</dbReference>
<evidence type="ECO:0000256" key="1">
    <source>
        <dbReference type="ARBA" id="ARBA00004123"/>
    </source>
</evidence>
<evidence type="ECO:0000256" key="5">
    <source>
        <dbReference type="SAM" id="MobiDB-lite"/>
    </source>
</evidence>
<feature type="region of interest" description="Disordered" evidence="5">
    <location>
        <begin position="425"/>
        <end position="481"/>
    </location>
</feature>
<keyword evidence="6" id="KW-0812">Transmembrane</keyword>
<evidence type="ECO:0000256" key="2">
    <source>
        <dbReference type="ARBA" id="ARBA00010979"/>
    </source>
</evidence>
<accession>A0A9P8CC06</accession>
<feature type="region of interest" description="Disordered" evidence="5">
    <location>
        <begin position="48"/>
        <end position="104"/>
    </location>
</feature>
<feature type="region of interest" description="Disordered" evidence="5">
    <location>
        <begin position="1"/>
        <end position="35"/>
    </location>
</feature>
<dbReference type="EMBL" id="MU254210">
    <property type="protein sequence ID" value="KAG9241454.1"/>
    <property type="molecule type" value="Genomic_DNA"/>
</dbReference>
<keyword evidence="9" id="KW-1185">Reference proteome</keyword>
<feature type="transmembrane region" description="Helical" evidence="6">
    <location>
        <begin position="249"/>
        <end position="267"/>
    </location>
</feature>
<dbReference type="PANTHER" id="PTHR13237">
    <property type="entry name" value="SOMETHING ABOUT SILENCING PROTEIN 10-RELATED"/>
    <property type="match status" value="1"/>
</dbReference>
<dbReference type="OrthoDB" id="1924577at2759"/>
<comment type="similarity">
    <text evidence="2">Belongs to the SAS10 family.</text>
</comment>
<gene>
    <name evidence="8" type="ORF">BJ878DRAFT_520680</name>
</gene>
<keyword evidence="6" id="KW-0472">Membrane</keyword>
<evidence type="ECO:0000313" key="8">
    <source>
        <dbReference type="EMBL" id="KAG9241454.1"/>
    </source>
</evidence>
<dbReference type="GO" id="GO:0000462">
    <property type="term" value="P:maturation of SSU-rRNA from tricistronic rRNA transcript (SSU-rRNA, 5.8S rRNA, LSU-rRNA)"/>
    <property type="evidence" value="ECO:0007669"/>
    <property type="project" value="TreeGrafter"/>
</dbReference>
<dbReference type="PANTHER" id="PTHR13237:SF8">
    <property type="entry name" value="SOMETHING ABOUT SILENCING PROTEIN 10"/>
    <property type="match status" value="1"/>
</dbReference>
<feature type="compositionally biased region" description="Basic residues" evidence="5">
    <location>
        <begin position="554"/>
        <end position="570"/>
    </location>
</feature>
<reference evidence="8" key="1">
    <citation type="journal article" date="2021" name="IMA Fungus">
        <title>Genomic characterization of three marine fungi, including Emericellopsis atlantica sp. nov. with signatures of a generalist lifestyle and marine biomass degradation.</title>
        <authorList>
            <person name="Hagestad O.C."/>
            <person name="Hou L."/>
            <person name="Andersen J.H."/>
            <person name="Hansen E.H."/>
            <person name="Altermark B."/>
            <person name="Li C."/>
            <person name="Kuhnert E."/>
            <person name="Cox R.J."/>
            <person name="Crous P.W."/>
            <person name="Spatafora J.W."/>
            <person name="Lail K."/>
            <person name="Amirebrahimi M."/>
            <person name="Lipzen A."/>
            <person name="Pangilinan J."/>
            <person name="Andreopoulos W."/>
            <person name="Hayes R.D."/>
            <person name="Ng V."/>
            <person name="Grigoriev I.V."/>
            <person name="Jackson S.A."/>
            <person name="Sutton T.D.S."/>
            <person name="Dobson A.D.W."/>
            <person name="Rama T."/>
        </authorList>
    </citation>
    <scope>NUCLEOTIDE SEQUENCE</scope>
    <source>
        <strain evidence="8">TRa3180A</strain>
    </source>
</reference>
<name>A0A9P8CC06_9HELO</name>
<evidence type="ECO:0000256" key="6">
    <source>
        <dbReference type="SAM" id="Phobius"/>
    </source>
</evidence>
<feature type="region of interest" description="Disordered" evidence="5">
    <location>
        <begin position="305"/>
        <end position="324"/>
    </location>
</feature>
<evidence type="ECO:0000256" key="3">
    <source>
        <dbReference type="ARBA" id="ARBA00022553"/>
    </source>
</evidence>
<keyword evidence="6" id="KW-1133">Transmembrane helix</keyword>
<comment type="caution">
    <text evidence="8">The sequence shown here is derived from an EMBL/GenBank/DDBJ whole genome shotgun (WGS) entry which is preliminary data.</text>
</comment>
<dbReference type="AlphaFoldDB" id="A0A9P8CC06"/>
<dbReference type="GO" id="GO:0032040">
    <property type="term" value="C:small-subunit processome"/>
    <property type="evidence" value="ECO:0007669"/>
    <property type="project" value="TreeGrafter"/>
</dbReference>
<feature type="region of interest" description="Disordered" evidence="5">
    <location>
        <begin position="554"/>
        <end position="612"/>
    </location>
</feature>
<evidence type="ECO:0000256" key="4">
    <source>
        <dbReference type="ARBA" id="ARBA00023242"/>
    </source>
</evidence>
<evidence type="ECO:0000259" key="7">
    <source>
        <dbReference type="Pfam" id="PF09368"/>
    </source>
</evidence>